<evidence type="ECO:0000256" key="1">
    <source>
        <dbReference type="ARBA" id="ARBA00004442"/>
    </source>
</evidence>
<evidence type="ECO:0000256" key="5">
    <source>
        <dbReference type="ARBA" id="ARBA00023237"/>
    </source>
</evidence>
<name>A0A4Y8VIC5_9BACT</name>
<evidence type="ECO:0000259" key="7">
    <source>
        <dbReference type="Pfam" id="PF07980"/>
    </source>
</evidence>
<feature type="chain" id="PRO_5021361208" evidence="6">
    <location>
        <begin position="23"/>
        <end position="480"/>
    </location>
</feature>
<evidence type="ECO:0000259" key="8">
    <source>
        <dbReference type="Pfam" id="PF14322"/>
    </source>
</evidence>
<keyword evidence="5" id="KW-0998">Cell outer membrane</keyword>
<comment type="subcellular location">
    <subcellularLocation>
        <location evidence="1">Cell outer membrane</location>
    </subcellularLocation>
</comment>
<dbReference type="Gene3D" id="1.25.40.390">
    <property type="match status" value="1"/>
</dbReference>
<dbReference type="RefSeq" id="WP_118117752.1">
    <property type="nucleotide sequence ID" value="NZ_DAWCZC010000017.1"/>
</dbReference>
<dbReference type="PROSITE" id="PS51257">
    <property type="entry name" value="PROKAR_LIPOPROTEIN"/>
    <property type="match status" value="1"/>
</dbReference>
<dbReference type="AlphaFoldDB" id="A0A4Y8VIC5"/>
<dbReference type="OrthoDB" id="727588at2"/>
<evidence type="ECO:0000256" key="4">
    <source>
        <dbReference type="ARBA" id="ARBA00023136"/>
    </source>
</evidence>
<dbReference type="EMBL" id="SGVY01000022">
    <property type="protein sequence ID" value="TFH80189.1"/>
    <property type="molecule type" value="Genomic_DNA"/>
</dbReference>
<sequence length="480" mass="54651">MKFRLLYIGVIAVASACLTSCSDWFDVSPKTDVKAEELFETPEGFESALAGIYISLTDEDSYGHDMSFGLIDQLAQLYDCIPDGTTDREAIYQYEQQSDGYYTKSRLAAIWLKSYNLIANANNLIKWLDKNGTRVLDEQTRNLYYGEAYALRAYLHFDLLRGWGPMNYQTGKSTLTIPYREVANSEKLPRLSAETIVQKIEADLEKAEQYLAADKATNLADNERRNRMNYYAVKALEARVACYAGEADKAIASAEEVINHSGLALQTSNTNDPAQYTETLFGINKYQMSDNISSYFAEGPSFTTQYWTSLANYKRIFEAEGNERDADIRARRGAGVYVYDGVSRVISRKYLKNDDGIIPLVRLPEMYYILCEMSPLADAPRYINIVRSRRGISNSSAYTSFANEDARTEALSKEYRKEFYAEGQYFYFLKRHGITSLDYSHDVNTDDVVSMSENRYVFPLPDGEKEYGWTDEESNNTSNN</sequence>
<evidence type="ECO:0000313" key="10">
    <source>
        <dbReference type="Proteomes" id="UP000297872"/>
    </source>
</evidence>
<dbReference type="Pfam" id="PF07980">
    <property type="entry name" value="SusD_RagB"/>
    <property type="match status" value="1"/>
</dbReference>
<dbReference type="GO" id="GO:0009279">
    <property type="term" value="C:cell outer membrane"/>
    <property type="evidence" value="ECO:0007669"/>
    <property type="project" value="UniProtKB-SubCell"/>
</dbReference>
<feature type="domain" description="SusD-like N-terminal" evidence="8">
    <location>
        <begin position="23"/>
        <end position="217"/>
    </location>
</feature>
<comment type="similarity">
    <text evidence="2">Belongs to the SusD family.</text>
</comment>
<gene>
    <name evidence="9" type="ORF">EXN75_09320</name>
</gene>
<dbReference type="Pfam" id="PF14322">
    <property type="entry name" value="SusD-like_3"/>
    <property type="match status" value="1"/>
</dbReference>
<feature type="domain" description="RagB/SusD" evidence="7">
    <location>
        <begin position="336"/>
        <end position="451"/>
    </location>
</feature>
<evidence type="ECO:0000256" key="2">
    <source>
        <dbReference type="ARBA" id="ARBA00006275"/>
    </source>
</evidence>
<keyword evidence="10" id="KW-1185">Reference proteome</keyword>
<accession>A0A4Y8VIC5</accession>
<dbReference type="SUPFAM" id="SSF48452">
    <property type="entry name" value="TPR-like"/>
    <property type="match status" value="1"/>
</dbReference>
<dbReference type="GeneID" id="302995486"/>
<keyword evidence="3 6" id="KW-0732">Signal</keyword>
<organism evidence="9 10">
    <name type="scientific">Segatella hominis</name>
    <dbReference type="NCBI Taxonomy" id="2518605"/>
    <lineage>
        <taxon>Bacteria</taxon>
        <taxon>Pseudomonadati</taxon>
        <taxon>Bacteroidota</taxon>
        <taxon>Bacteroidia</taxon>
        <taxon>Bacteroidales</taxon>
        <taxon>Prevotellaceae</taxon>
        <taxon>Segatella</taxon>
    </lineage>
</organism>
<dbReference type="Proteomes" id="UP000297872">
    <property type="component" value="Unassembled WGS sequence"/>
</dbReference>
<dbReference type="InterPro" id="IPR012944">
    <property type="entry name" value="SusD_RagB_dom"/>
</dbReference>
<feature type="signal peptide" evidence="6">
    <location>
        <begin position="1"/>
        <end position="22"/>
    </location>
</feature>
<dbReference type="InterPro" id="IPR011990">
    <property type="entry name" value="TPR-like_helical_dom_sf"/>
</dbReference>
<evidence type="ECO:0000313" key="9">
    <source>
        <dbReference type="EMBL" id="TFH80189.1"/>
    </source>
</evidence>
<protein>
    <submittedName>
        <fullName evidence="9">RagB/SusD family nutrient uptake outer membrane protein</fullName>
    </submittedName>
</protein>
<reference evidence="9 10" key="1">
    <citation type="submission" date="2019-02" db="EMBL/GenBank/DDBJ databases">
        <title>Draft Genome Sequence of the Prevotella sp. BCRC 81118, Isolated from Human Feces.</title>
        <authorList>
            <person name="Huang C.-H."/>
        </authorList>
    </citation>
    <scope>NUCLEOTIDE SEQUENCE [LARGE SCALE GENOMIC DNA]</scope>
    <source>
        <strain evidence="9 10">BCRC 81118</strain>
    </source>
</reference>
<evidence type="ECO:0000256" key="6">
    <source>
        <dbReference type="SAM" id="SignalP"/>
    </source>
</evidence>
<keyword evidence="4" id="KW-0472">Membrane</keyword>
<proteinExistence type="inferred from homology"/>
<evidence type="ECO:0000256" key="3">
    <source>
        <dbReference type="ARBA" id="ARBA00022729"/>
    </source>
</evidence>
<dbReference type="InterPro" id="IPR033985">
    <property type="entry name" value="SusD-like_N"/>
</dbReference>
<comment type="caution">
    <text evidence="9">The sequence shown here is derived from an EMBL/GenBank/DDBJ whole genome shotgun (WGS) entry which is preliminary data.</text>
</comment>